<dbReference type="InterPro" id="IPR056471">
    <property type="entry name" value="HD-CE"/>
</dbReference>
<evidence type="ECO:0000313" key="2">
    <source>
        <dbReference type="EMBL" id="QJD81695.1"/>
    </source>
</evidence>
<reference evidence="2 3" key="1">
    <citation type="submission" date="2020-04" db="EMBL/GenBank/DDBJ databases">
        <title>Genome sequencing of novel species.</title>
        <authorList>
            <person name="Heo J."/>
            <person name="Kim S.-J."/>
            <person name="Kim J.-S."/>
            <person name="Hong S.-B."/>
            <person name="Kwon S.-W."/>
        </authorList>
    </citation>
    <scope>NUCLEOTIDE SEQUENCE [LARGE SCALE GENOMIC DNA]</scope>
    <source>
        <strain evidence="2 3">CJU-R4</strain>
        <plasmid evidence="2 3">unnamed2</plasmid>
    </source>
</reference>
<evidence type="ECO:0000259" key="1">
    <source>
        <dbReference type="Pfam" id="PF24391"/>
    </source>
</evidence>
<dbReference type="EMBL" id="CP051679">
    <property type="protein sequence ID" value="QJD81695.1"/>
    <property type="molecule type" value="Genomic_DNA"/>
</dbReference>
<name>A0A7L5DUE8_9BACT</name>
<sequence length="354" mass="40460">MDFSKHKGNFEQWFLSLNADEFPSSTDYVSTYSTIASKLKPVHSQVNLGADSNDGTSLTWHDESHIKKVIKQVSRLLSYDQATITPFESFVLLVAIQIHDIKNIEGREEHENRAISIFEELGIQGIIDSITLKNIGFIASCHAGSYIKDGKKEKDKIGNLLKPVLFNGDRRIRPQFLAALLRLADEFADDVERAMSYMLSKGMITRGSIIHQKHAESLFDTDISPNTGIVNFDYHIKVNDAKIKFPKYVSEKETYEDIFLLDEIFSRTVKSHYETVYCMRFLRPYISINKLHVSIELEHRDITHEVRISYELIEKGYPSDTLSIIELCGDQIRKNGGHWSGQNLSDYISSSRIS</sequence>
<feature type="domain" description="HD-CE" evidence="1">
    <location>
        <begin position="58"/>
        <end position="227"/>
    </location>
</feature>
<dbReference type="AlphaFoldDB" id="A0A7L5DUE8"/>
<dbReference type="KEGG" id="srho:HH216_25390"/>
<geneLocation type="plasmid" evidence="2 3">
    <name>unnamed2</name>
</geneLocation>
<accession>A0A7L5DUE8</accession>
<dbReference type="RefSeq" id="WP_169553712.1">
    <property type="nucleotide sequence ID" value="NZ_CP051679.1"/>
</dbReference>
<dbReference type="Gene3D" id="1.10.3210.10">
    <property type="entry name" value="Hypothetical protein af1432"/>
    <property type="match status" value="1"/>
</dbReference>
<evidence type="ECO:0000313" key="3">
    <source>
        <dbReference type="Proteomes" id="UP000501128"/>
    </source>
</evidence>
<organism evidence="2 3">
    <name type="scientific">Spirosoma rhododendri</name>
    <dbReference type="NCBI Taxonomy" id="2728024"/>
    <lineage>
        <taxon>Bacteria</taxon>
        <taxon>Pseudomonadati</taxon>
        <taxon>Bacteroidota</taxon>
        <taxon>Cytophagia</taxon>
        <taxon>Cytophagales</taxon>
        <taxon>Cytophagaceae</taxon>
        <taxon>Spirosoma</taxon>
    </lineage>
</organism>
<proteinExistence type="predicted"/>
<protein>
    <recommendedName>
        <fullName evidence="1">HD-CE domain-containing protein</fullName>
    </recommendedName>
</protein>
<keyword evidence="3" id="KW-1185">Reference proteome</keyword>
<dbReference type="Proteomes" id="UP000501128">
    <property type="component" value="Plasmid unnamed2"/>
</dbReference>
<keyword evidence="2" id="KW-0614">Plasmid</keyword>
<dbReference type="Pfam" id="PF24391">
    <property type="entry name" value="HD-CE"/>
    <property type="match status" value="1"/>
</dbReference>
<gene>
    <name evidence="2" type="ORF">HH216_25390</name>
</gene>